<dbReference type="SUPFAM" id="SSF82784">
    <property type="entry name" value="OsmC-like"/>
    <property type="match status" value="1"/>
</dbReference>
<dbReference type="GO" id="GO:0006979">
    <property type="term" value="P:response to oxidative stress"/>
    <property type="evidence" value="ECO:0007669"/>
    <property type="project" value="InterPro"/>
</dbReference>
<dbReference type="KEGG" id="amq:AMETH_2530"/>
<dbReference type="AlphaFoldDB" id="A0A076MYF8"/>
<organism evidence="1 2">
    <name type="scientific">Amycolatopsis methanolica 239</name>
    <dbReference type="NCBI Taxonomy" id="1068978"/>
    <lineage>
        <taxon>Bacteria</taxon>
        <taxon>Bacillati</taxon>
        <taxon>Actinomycetota</taxon>
        <taxon>Actinomycetes</taxon>
        <taxon>Pseudonocardiales</taxon>
        <taxon>Pseudonocardiaceae</taxon>
        <taxon>Amycolatopsis</taxon>
        <taxon>Amycolatopsis methanolica group</taxon>
    </lineage>
</organism>
<evidence type="ECO:0000313" key="2">
    <source>
        <dbReference type="Proteomes" id="UP000062973"/>
    </source>
</evidence>
<dbReference type="InterPro" id="IPR019904">
    <property type="entry name" value="Peroxiredoxin_OsmC"/>
</dbReference>
<dbReference type="PATRIC" id="fig|1068978.7.peg.2703"/>
<dbReference type="InterPro" id="IPR003718">
    <property type="entry name" value="OsmC/Ohr_fam"/>
</dbReference>
<dbReference type="GO" id="GO:0004601">
    <property type="term" value="F:peroxidase activity"/>
    <property type="evidence" value="ECO:0007669"/>
    <property type="project" value="InterPro"/>
</dbReference>
<keyword evidence="2" id="KW-1185">Reference proteome</keyword>
<proteinExistence type="predicted"/>
<dbReference type="Gene3D" id="3.30.300.20">
    <property type="match status" value="1"/>
</dbReference>
<dbReference type="InterPro" id="IPR036102">
    <property type="entry name" value="OsmC/Ohrsf"/>
</dbReference>
<accession>A0A076MYF8</accession>
<sequence>MFVSGRIFIQRKGNTMPSRDATTHWEGGLQNGKGHVTLDSSNAGQFDVSFPTRAGNPEGQTSPEELIAAAHSSCLAMNLSGVLESQNLRADSIDVSAEVTLGPAAGGGFEISGIAITLRASVPGVDAAKFAELAKTAEQTCPVSKALAGTTITLDAALD</sequence>
<dbReference type="PANTHER" id="PTHR42830:SF1">
    <property type="entry name" value="OSMOTICALLY INDUCIBLE FAMILY PROTEIN"/>
    <property type="match status" value="1"/>
</dbReference>
<dbReference type="Proteomes" id="UP000062973">
    <property type="component" value="Chromosome"/>
</dbReference>
<dbReference type="PANTHER" id="PTHR42830">
    <property type="entry name" value="OSMOTICALLY INDUCIBLE FAMILY PROTEIN"/>
    <property type="match status" value="1"/>
</dbReference>
<reference evidence="1 2" key="1">
    <citation type="submission" date="2014-07" db="EMBL/GenBank/DDBJ databases">
        <title>Whole Genome Sequence of the Amycolatopsis methanolica 239.</title>
        <authorList>
            <person name="Tang B."/>
        </authorList>
    </citation>
    <scope>NUCLEOTIDE SEQUENCE [LARGE SCALE GENOMIC DNA]</scope>
    <source>
        <strain evidence="1 2">239</strain>
    </source>
</reference>
<dbReference type="NCBIfam" id="TIGR03562">
    <property type="entry name" value="osmo_induc_OsmC"/>
    <property type="match status" value="1"/>
</dbReference>
<dbReference type="InterPro" id="IPR052707">
    <property type="entry name" value="OsmC_Ohr_Peroxiredoxin"/>
</dbReference>
<dbReference type="HOGENOM" id="CLU_106355_1_0_11"/>
<name>A0A076MYF8_AMYME</name>
<dbReference type="STRING" id="1068978.AMETH_2530"/>
<protein>
    <submittedName>
        <fullName evidence="1">Osmotically inducible protein OsmC</fullName>
    </submittedName>
</protein>
<gene>
    <name evidence="1" type="primary">osmC</name>
    <name evidence="1" type="ORF">AMETH_2530</name>
</gene>
<dbReference type="InterPro" id="IPR015946">
    <property type="entry name" value="KH_dom-like_a/b"/>
</dbReference>
<dbReference type="EMBL" id="CP009110">
    <property type="protein sequence ID" value="AIJ22622.1"/>
    <property type="molecule type" value="Genomic_DNA"/>
</dbReference>
<dbReference type="Pfam" id="PF02566">
    <property type="entry name" value="OsmC"/>
    <property type="match status" value="1"/>
</dbReference>
<evidence type="ECO:0000313" key="1">
    <source>
        <dbReference type="EMBL" id="AIJ22622.1"/>
    </source>
</evidence>
<dbReference type="eggNOG" id="COG1764">
    <property type="taxonomic scope" value="Bacteria"/>
</dbReference>